<keyword evidence="2" id="KW-1185">Reference proteome</keyword>
<organism evidence="1 2">
    <name type="scientific">Mesobacillus campisalis</name>
    <dbReference type="NCBI Taxonomy" id="1408103"/>
    <lineage>
        <taxon>Bacteria</taxon>
        <taxon>Bacillati</taxon>
        <taxon>Bacillota</taxon>
        <taxon>Bacilli</taxon>
        <taxon>Bacillales</taxon>
        <taxon>Bacillaceae</taxon>
        <taxon>Mesobacillus</taxon>
    </lineage>
</organism>
<sequence>MTEEGQGKQWYFHFNGRDLSSGSSGLSENEVKAINEAMEKVEGSLNRLFANLASSVKNAVGDLGVDPLHSLSPAQLEQLKTRLPKMKTSSKDGHFRLEMNDEVVMELKLPKIRNDE</sequence>
<protein>
    <submittedName>
        <fullName evidence="1">Uncharacterized protein</fullName>
    </submittedName>
</protein>
<evidence type="ECO:0000313" key="1">
    <source>
        <dbReference type="EMBL" id="KKK36985.1"/>
    </source>
</evidence>
<dbReference type="EMBL" id="LAYY01000019">
    <property type="protein sequence ID" value="KKK36985.1"/>
    <property type="molecule type" value="Genomic_DNA"/>
</dbReference>
<proteinExistence type="predicted"/>
<dbReference type="PATRIC" id="fig|1408103.3.peg.3674"/>
<gene>
    <name evidence="1" type="ORF">WQ57_16515</name>
</gene>
<reference evidence="1 2" key="1">
    <citation type="submission" date="2015-04" db="EMBL/GenBank/DDBJ databases">
        <title>Taxonomic description and genome sequence of Bacillus campisalis sp. nov., a novel member of the genus Bacillus isolated from solar saltern.</title>
        <authorList>
            <person name="Mathan Kumar R."/>
            <person name="Kaur G."/>
            <person name="Kumar A."/>
            <person name="Singh N.K."/>
            <person name="Kaur N."/>
            <person name="Kumar N."/>
            <person name="Mayilraj S."/>
        </authorList>
    </citation>
    <scope>NUCLEOTIDE SEQUENCE [LARGE SCALE GENOMIC DNA]</scope>
    <source>
        <strain evidence="1 2">SA2-6</strain>
    </source>
</reference>
<accession>A0A0M2SWI1</accession>
<comment type="caution">
    <text evidence="1">The sequence shown here is derived from an EMBL/GenBank/DDBJ whole genome shotgun (WGS) entry which is preliminary data.</text>
</comment>
<dbReference type="Proteomes" id="UP000034166">
    <property type="component" value="Unassembled WGS sequence"/>
</dbReference>
<name>A0A0M2SWI1_9BACI</name>
<dbReference type="AlphaFoldDB" id="A0A0M2SWI1"/>
<evidence type="ECO:0000313" key="2">
    <source>
        <dbReference type="Proteomes" id="UP000034166"/>
    </source>
</evidence>
<dbReference type="RefSeq" id="WP_046524869.1">
    <property type="nucleotide sequence ID" value="NZ_LAYY01000019.1"/>
</dbReference>